<dbReference type="AlphaFoldDB" id="A0A8G2BZ10"/>
<dbReference type="GO" id="GO:0003677">
    <property type="term" value="F:DNA binding"/>
    <property type="evidence" value="ECO:0007669"/>
    <property type="project" value="UniProtKB-UniRule"/>
</dbReference>
<feature type="domain" description="OmpR/PhoB-type" evidence="4">
    <location>
        <begin position="252"/>
        <end position="349"/>
    </location>
</feature>
<dbReference type="Pfam" id="PF00486">
    <property type="entry name" value="Trans_reg_C"/>
    <property type="match status" value="1"/>
</dbReference>
<feature type="DNA-binding region" description="OmpR/PhoB-type" evidence="2">
    <location>
        <begin position="252"/>
        <end position="349"/>
    </location>
</feature>
<keyword evidence="6" id="KW-1185">Reference proteome</keyword>
<dbReference type="RefSeq" id="WP_103984404.1">
    <property type="nucleotide sequence ID" value="NZ_FNVS01000025.1"/>
</dbReference>
<dbReference type="SUPFAM" id="SSF46894">
    <property type="entry name" value="C-terminal effector domain of the bipartite response regulators"/>
    <property type="match status" value="1"/>
</dbReference>
<sequence>MGKKTIPNTLIVSLVVLLVCVSFIIEFNVTYRKTYNEVQKEAIDVFYRSLSLDMNKRLKEANVFYSFTIDPAVSKDSVVVNKENSLENQKSTNIIQDLSVENKQEMTCQSLLFIKNPMKVNSLDSLFQDELKKDDILAKTGVLYVDKVRNIEHVSSNFASVSVHAYSTGKIELGVQKEILVQAFIEIYPYCILMKHKGPFFILLCVWVAVMLALFGTMYYNKNRIFNLETNSHEDKVSESADNPKDVSELPASMIRITQDVILDTDHCAISFAGMRYDMTDQSVLLLKLLFYSPDYYKSYEDIVEALWGKLADPTNRLTQSVKRLRESIAKIPVLKVENVRGKGYRLIIDETMDFDIDEGNL</sequence>
<evidence type="ECO:0000259" key="4">
    <source>
        <dbReference type="PROSITE" id="PS51755"/>
    </source>
</evidence>
<accession>A0A8G2BZ10</accession>
<dbReference type="GO" id="GO:0006355">
    <property type="term" value="P:regulation of DNA-templated transcription"/>
    <property type="evidence" value="ECO:0007669"/>
    <property type="project" value="InterPro"/>
</dbReference>
<protein>
    <submittedName>
        <fullName evidence="5">Transcriptional regulatory protein, C terminal</fullName>
    </submittedName>
</protein>
<dbReference type="InterPro" id="IPR016032">
    <property type="entry name" value="Sig_transdc_resp-reg_C-effctor"/>
</dbReference>
<keyword evidence="1 2" id="KW-0238">DNA-binding</keyword>
<dbReference type="Gene3D" id="1.10.10.10">
    <property type="entry name" value="Winged helix-like DNA-binding domain superfamily/Winged helix DNA-binding domain"/>
    <property type="match status" value="1"/>
</dbReference>
<evidence type="ECO:0000256" key="2">
    <source>
        <dbReference type="PROSITE-ProRule" id="PRU01091"/>
    </source>
</evidence>
<proteinExistence type="predicted"/>
<name>A0A8G2BZ10_9BACT</name>
<gene>
    <name evidence="5" type="ORF">SAMN05444001_12521</name>
</gene>
<evidence type="ECO:0000313" key="6">
    <source>
        <dbReference type="Proteomes" id="UP000236725"/>
    </source>
</evidence>
<dbReference type="SMART" id="SM00862">
    <property type="entry name" value="Trans_reg_C"/>
    <property type="match status" value="1"/>
</dbReference>
<dbReference type="EMBL" id="FNVS01000025">
    <property type="protein sequence ID" value="SEG26765.1"/>
    <property type="molecule type" value="Genomic_DNA"/>
</dbReference>
<reference evidence="5 6" key="1">
    <citation type="submission" date="2016-10" db="EMBL/GenBank/DDBJ databases">
        <authorList>
            <person name="Varghese N."/>
            <person name="Submissions S."/>
        </authorList>
    </citation>
    <scope>NUCLEOTIDE SEQUENCE [LARGE SCALE GENOMIC DNA]</scope>
    <source>
        <strain evidence="5 6">DSM 29073</strain>
    </source>
</reference>
<dbReference type="GO" id="GO:0000160">
    <property type="term" value="P:phosphorelay signal transduction system"/>
    <property type="evidence" value="ECO:0007669"/>
    <property type="project" value="InterPro"/>
</dbReference>
<evidence type="ECO:0000256" key="1">
    <source>
        <dbReference type="ARBA" id="ARBA00023125"/>
    </source>
</evidence>
<keyword evidence="3" id="KW-1133">Transmembrane helix</keyword>
<organism evidence="5 6">
    <name type="scientific">Parabacteroides chinchillae</name>
    <dbReference type="NCBI Taxonomy" id="871327"/>
    <lineage>
        <taxon>Bacteria</taxon>
        <taxon>Pseudomonadati</taxon>
        <taxon>Bacteroidota</taxon>
        <taxon>Bacteroidia</taxon>
        <taxon>Bacteroidales</taxon>
        <taxon>Tannerellaceae</taxon>
        <taxon>Parabacteroides</taxon>
    </lineage>
</organism>
<keyword evidence="3" id="KW-0472">Membrane</keyword>
<dbReference type="PROSITE" id="PS51755">
    <property type="entry name" value="OMPR_PHOB"/>
    <property type="match status" value="1"/>
</dbReference>
<comment type="caution">
    <text evidence="5">The sequence shown here is derived from an EMBL/GenBank/DDBJ whole genome shotgun (WGS) entry which is preliminary data.</text>
</comment>
<feature type="transmembrane region" description="Helical" evidence="3">
    <location>
        <begin position="200"/>
        <end position="220"/>
    </location>
</feature>
<evidence type="ECO:0000256" key="3">
    <source>
        <dbReference type="SAM" id="Phobius"/>
    </source>
</evidence>
<dbReference type="Proteomes" id="UP000236725">
    <property type="component" value="Unassembled WGS sequence"/>
</dbReference>
<dbReference type="InterPro" id="IPR036388">
    <property type="entry name" value="WH-like_DNA-bd_sf"/>
</dbReference>
<keyword evidence="3" id="KW-0812">Transmembrane</keyword>
<dbReference type="InterPro" id="IPR001867">
    <property type="entry name" value="OmpR/PhoB-type_DNA-bd"/>
</dbReference>
<evidence type="ECO:0000313" key="5">
    <source>
        <dbReference type="EMBL" id="SEG26765.1"/>
    </source>
</evidence>
<feature type="transmembrane region" description="Helical" evidence="3">
    <location>
        <begin position="6"/>
        <end position="25"/>
    </location>
</feature>